<dbReference type="EMBL" id="ALBS01000316">
    <property type="protein sequence ID" value="EJT45962.1"/>
    <property type="molecule type" value="Genomic_DNA"/>
</dbReference>
<proteinExistence type="predicted"/>
<evidence type="ECO:0000313" key="3">
    <source>
        <dbReference type="Proteomes" id="UP000002748"/>
    </source>
</evidence>
<dbReference type="KEGG" id="tasa:A1Q1_05582"/>
<dbReference type="RefSeq" id="XP_014176266.1">
    <property type="nucleotide sequence ID" value="XM_014320791.1"/>
</dbReference>
<dbReference type="AlphaFoldDB" id="J6ET75"/>
<accession>J6ET75</accession>
<gene>
    <name evidence="2" type="ORF">A1Q1_05582</name>
</gene>
<feature type="region of interest" description="Disordered" evidence="1">
    <location>
        <begin position="1"/>
        <end position="34"/>
    </location>
</feature>
<comment type="caution">
    <text evidence="2">The sequence shown here is derived from an EMBL/GenBank/DDBJ whole genome shotgun (WGS) entry which is preliminary data.</text>
</comment>
<organism evidence="2 3">
    <name type="scientific">Trichosporon asahii var. asahii (strain ATCC 90039 / CBS 2479 / JCM 2466 / KCTC 7840 / NBRC 103889/ NCYC 2677 / UAMH 7654)</name>
    <name type="common">Yeast</name>
    <dbReference type="NCBI Taxonomy" id="1186058"/>
    <lineage>
        <taxon>Eukaryota</taxon>
        <taxon>Fungi</taxon>
        <taxon>Dikarya</taxon>
        <taxon>Basidiomycota</taxon>
        <taxon>Agaricomycotina</taxon>
        <taxon>Tremellomycetes</taxon>
        <taxon>Trichosporonales</taxon>
        <taxon>Trichosporonaceae</taxon>
        <taxon>Trichosporon</taxon>
    </lineage>
</organism>
<dbReference type="VEuPathDB" id="FungiDB:A1Q1_05582"/>
<dbReference type="HOGENOM" id="CLU_729953_0_0_1"/>
<protein>
    <submittedName>
        <fullName evidence="2">Uncharacterized protein</fullName>
    </submittedName>
</protein>
<dbReference type="Proteomes" id="UP000002748">
    <property type="component" value="Unassembled WGS sequence"/>
</dbReference>
<evidence type="ECO:0000313" key="2">
    <source>
        <dbReference type="EMBL" id="EJT45962.1"/>
    </source>
</evidence>
<feature type="compositionally biased region" description="Polar residues" evidence="1">
    <location>
        <begin position="12"/>
        <end position="21"/>
    </location>
</feature>
<reference evidence="2 3" key="1">
    <citation type="journal article" date="2012" name="Eukaryot. Cell">
        <title>Draft genome sequence of CBS 2479, the standard type strain of Trichosporon asahii.</title>
        <authorList>
            <person name="Yang R.Y."/>
            <person name="Li H.T."/>
            <person name="Zhu H."/>
            <person name="Zhou G.P."/>
            <person name="Wang M."/>
            <person name="Wang L."/>
        </authorList>
    </citation>
    <scope>NUCLEOTIDE SEQUENCE [LARGE SCALE GENOMIC DNA]</scope>
    <source>
        <strain evidence="3">ATCC 90039 / CBS 2479 / JCM 2466 / KCTC 7840 / NCYC 2677 / UAMH 7654</strain>
    </source>
</reference>
<dbReference type="GeneID" id="25989094"/>
<name>J6ET75_TRIAS</name>
<sequence length="379" mass="42097">MPKKKLPKSHSNEQGNLQQPAEDSAPALPLRTNPNNATQLAHAQCSSPLYPPMTWYEGGTYSSPCTAGGDLDLPDRLPVNEAVLNQTDKSLNKQLWALYPVELSSEAAMEQGAALHLSALESFDPACVPLDELSRRLGWQAADQRLQMMILDNITLEDLEAVGVYNCGPKSRRHSNFVNQLKKGVSLLLAMPKKLHHVVSVEEALAKVNSMMDDRHQSEAAKTLQPPLIWGLELRAVLSDLLELAPWHPFPDVMTAEQAFATGLAQMYTGLLYECALLSYRLGHYHCRLWLRSIQFSALLIETRYITHRQLIMAVKLHHVAHVAITSGGHDGHLPDIDRAPRPDLVATRDLIKRMEAKATKPDAWAHENCLTAAHEGCM</sequence>
<evidence type="ECO:0000256" key="1">
    <source>
        <dbReference type="SAM" id="MobiDB-lite"/>
    </source>
</evidence>